<keyword evidence="5" id="KW-0833">Ubl conjugation pathway</keyword>
<dbReference type="InterPro" id="IPR038765">
    <property type="entry name" value="Papain-like_cys_pep_sf"/>
</dbReference>
<dbReference type="GO" id="GO:0005634">
    <property type="term" value="C:nucleus"/>
    <property type="evidence" value="ECO:0007669"/>
    <property type="project" value="TreeGrafter"/>
</dbReference>
<dbReference type="Gene3D" id="3.90.70.10">
    <property type="entry name" value="Cysteine proteinases"/>
    <property type="match status" value="2"/>
</dbReference>
<dbReference type="Proteomes" id="UP000663833">
    <property type="component" value="Unassembled WGS sequence"/>
</dbReference>
<evidence type="ECO:0000259" key="8">
    <source>
        <dbReference type="PROSITE" id="PS50271"/>
    </source>
</evidence>
<dbReference type="GO" id="GO:0006508">
    <property type="term" value="P:proteolysis"/>
    <property type="evidence" value="ECO:0007669"/>
    <property type="project" value="UniProtKB-KW"/>
</dbReference>
<accession>A0A818CKS4</accession>
<comment type="similarity">
    <text evidence="5">Belongs to the peptidase C19 family.</text>
</comment>
<evidence type="ECO:0000256" key="4">
    <source>
        <dbReference type="PROSITE-ProRule" id="PRU00502"/>
    </source>
</evidence>
<dbReference type="PROSITE" id="PS50235">
    <property type="entry name" value="USP_3"/>
    <property type="match status" value="1"/>
</dbReference>
<sequence>MIELSSTSSSSSFSSMGLVSSPPRSVCSTTNASNSPNVVVQTRLHKFSCPEIEKLKQKYRIQHTSCFTHLQSLLNKNRIAKCCECGLDEQCRICLDCSLCFCRHHAQHHARLCSHPLAIDIKRLFVHCYICSDVQYDSVFERARRKIILLQQSPSNISPSSLAIGGICGLLNLGNTCFMNSVLQAFVHAPVLRDCFLSEKQHYCESKDTNHVLNNCIMCQLRCLYHHVHHGQTTNEPFVPSQLLYLIWTHENHLAGFEEQDAQELLMALFNIIHSQNSNDENELFPSSSFSLENCLWRFTHSEALSNFYCDKCQMSMTANIKLTISQAPIVACFHLKRFQYIKKSRSKMRKKISAHISFPDELDLTPYMTIINLSKENNKYYLFAVISHFGSSVETGHYMCYVKLQLQNRWFRCDDHCVCEVSAEEVFKSEWFVEMNIFIILD</sequence>
<evidence type="ECO:0000256" key="6">
    <source>
        <dbReference type="SAM" id="MobiDB-lite"/>
    </source>
</evidence>
<comment type="catalytic activity">
    <reaction evidence="5">
        <text>Thiol-dependent hydrolysis of ester, thioester, amide, peptide and isopeptide bonds formed by the C-terminal Gly of ubiquitin (a 76-residue protein attached to proteins as an intracellular targeting signal).</text>
        <dbReference type="EC" id="3.4.19.12"/>
    </reaction>
</comment>
<organism evidence="9 10">
    <name type="scientific">Rotaria socialis</name>
    <dbReference type="NCBI Taxonomy" id="392032"/>
    <lineage>
        <taxon>Eukaryota</taxon>
        <taxon>Metazoa</taxon>
        <taxon>Spiralia</taxon>
        <taxon>Gnathifera</taxon>
        <taxon>Rotifera</taxon>
        <taxon>Eurotatoria</taxon>
        <taxon>Bdelloidea</taxon>
        <taxon>Philodinida</taxon>
        <taxon>Philodinidae</taxon>
        <taxon>Rotaria</taxon>
    </lineage>
</organism>
<feature type="compositionally biased region" description="Low complexity" evidence="6">
    <location>
        <begin position="1"/>
        <end position="21"/>
    </location>
</feature>
<dbReference type="PANTHER" id="PTHR24006">
    <property type="entry name" value="UBIQUITIN CARBOXYL-TERMINAL HYDROLASE"/>
    <property type="match status" value="1"/>
</dbReference>
<feature type="compositionally biased region" description="Polar residues" evidence="6">
    <location>
        <begin position="22"/>
        <end position="31"/>
    </location>
</feature>
<proteinExistence type="inferred from homology"/>
<dbReference type="InterPro" id="IPR050164">
    <property type="entry name" value="Peptidase_C19"/>
</dbReference>
<reference evidence="9" key="1">
    <citation type="submission" date="2021-02" db="EMBL/GenBank/DDBJ databases">
        <authorList>
            <person name="Nowell W R."/>
        </authorList>
    </citation>
    <scope>NUCLEOTIDE SEQUENCE</scope>
</reference>
<protein>
    <recommendedName>
        <fullName evidence="5">Ubiquitin carboxyl-terminal hydrolase</fullName>
        <ecNumber evidence="5">3.4.19.12</ecNumber>
    </recommendedName>
</protein>
<dbReference type="Gene3D" id="3.30.40.10">
    <property type="entry name" value="Zinc/RING finger domain, C3HC4 (zinc finger)"/>
    <property type="match status" value="1"/>
</dbReference>
<dbReference type="InterPro" id="IPR028889">
    <property type="entry name" value="USP"/>
</dbReference>
<dbReference type="SUPFAM" id="SSF54001">
    <property type="entry name" value="Cysteine proteinases"/>
    <property type="match status" value="1"/>
</dbReference>
<dbReference type="GO" id="GO:0008270">
    <property type="term" value="F:zinc ion binding"/>
    <property type="evidence" value="ECO:0007669"/>
    <property type="project" value="UniProtKB-KW"/>
</dbReference>
<gene>
    <name evidence="9" type="ORF">LUA448_LOCUS20579</name>
</gene>
<dbReference type="GO" id="GO:0004843">
    <property type="term" value="F:cysteine-type deubiquitinase activity"/>
    <property type="evidence" value="ECO:0007669"/>
    <property type="project" value="UniProtKB-UniRule"/>
</dbReference>
<dbReference type="SUPFAM" id="SSF57850">
    <property type="entry name" value="RING/U-box"/>
    <property type="match status" value="1"/>
</dbReference>
<feature type="region of interest" description="Disordered" evidence="6">
    <location>
        <begin position="1"/>
        <end position="31"/>
    </location>
</feature>
<feature type="domain" description="UBP-type" evidence="8">
    <location>
        <begin position="59"/>
        <end position="154"/>
    </location>
</feature>
<dbReference type="EC" id="3.4.19.12" evidence="5"/>
<keyword evidence="2 4" id="KW-0863">Zinc-finger</keyword>
<keyword evidence="5" id="KW-0378">Hydrolase</keyword>
<evidence type="ECO:0000259" key="7">
    <source>
        <dbReference type="PROSITE" id="PS50235"/>
    </source>
</evidence>
<dbReference type="GO" id="GO:0005829">
    <property type="term" value="C:cytosol"/>
    <property type="evidence" value="ECO:0007669"/>
    <property type="project" value="TreeGrafter"/>
</dbReference>
<feature type="domain" description="USP" evidence="7">
    <location>
        <begin position="168"/>
        <end position="440"/>
    </location>
</feature>
<keyword evidence="3" id="KW-0862">Zinc</keyword>
<dbReference type="Pfam" id="PF00443">
    <property type="entry name" value="UCH"/>
    <property type="match status" value="1"/>
</dbReference>
<dbReference type="PROSITE" id="PS00972">
    <property type="entry name" value="USP_1"/>
    <property type="match status" value="1"/>
</dbReference>
<name>A0A818CKS4_9BILA</name>
<dbReference type="EMBL" id="CAJNYD010002586">
    <property type="protein sequence ID" value="CAF3433746.1"/>
    <property type="molecule type" value="Genomic_DNA"/>
</dbReference>
<dbReference type="GO" id="GO:0016579">
    <property type="term" value="P:protein deubiquitination"/>
    <property type="evidence" value="ECO:0007669"/>
    <property type="project" value="InterPro"/>
</dbReference>
<evidence type="ECO:0000313" key="9">
    <source>
        <dbReference type="EMBL" id="CAF3433746.1"/>
    </source>
</evidence>
<dbReference type="InterPro" id="IPR013083">
    <property type="entry name" value="Znf_RING/FYVE/PHD"/>
</dbReference>
<dbReference type="InterPro" id="IPR001394">
    <property type="entry name" value="Peptidase_C19_UCH"/>
</dbReference>
<evidence type="ECO:0000256" key="5">
    <source>
        <dbReference type="RuleBase" id="RU366025"/>
    </source>
</evidence>
<evidence type="ECO:0000313" key="10">
    <source>
        <dbReference type="Proteomes" id="UP000663833"/>
    </source>
</evidence>
<dbReference type="PROSITE" id="PS00973">
    <property type="entry name" value="USP_2"/>
    <property type="match status" value="1"/>
</dbReference>
<keyword evidence="5" id="KW-0788">Thiol protease</keyword>
<keyword evidence="1" id="KW-0479">Metal-binding</keyword>
<dbReference type="InterPro" id="IPR018200">
    <property type="entry name" value="USP_CS"/>
</dbReference>
<comment type="caution">
    <text evidence="9">The sequence shown here is derived from an EMBL/GenBank/DDBJ whole genome shotgun (WGS) entry which is preliminary data.</text>
</comment>
<keyword evidence="5" id="KW-0645">Protease</keyword>
<evidence type="ECO:0000256" key="1">
    <source>
        <dbReference type="ARBA" id="ARBA00022723"/>
    </source>
</evidence>
<dbReference type="InterPro" id="IPR001607">
    <property type="entry name" value="Znf_UBP"/>
</dbReference>
<evidence type="ECO:0000256" key="2">
    <source>
        <dbReference type="ARBA" id="ARBA00022771"/>
    </source>
</evidence>
<dbReference type="AlphaFoldDB" id="A0A818CKS4"/>
<dbReference type="PROSITE" id="PS50271">
    <property type="entry name" value="ZF_UBP"/>
    <property type="match status" value="1"/>
</dbReference>
<dbReference type="PANTHER" id="PTHR24006:SF937">
    <property type="entry name" value="UBIQUITIN CARBOXYL-TERMINAL HYDROLASE"/>
    <property type="match status" value="1"/>
</dbReference>
<evidence type="ECO:0000256" key="3">
    <source>
        <dbReference type="ARBA" id="ARBA00022833"/>
    </source>
</evidence>